<dbReference type="SUPFAM" id="SSF46565">
    <property type="entry name" value="Chaperone J-domain"/>
    <property type="match status" value="1"/>
</dbReference>
<dbReference type="InterPro" id="IPR052243">
    <property type="entry name" value="Mito_inner_membrane_organizer"/>
</dbReference>
<dbReference type="InterPro" id="IPR001623">
    <property type="entry name" value="DnaJ_domain"/>
</dbReference>
<proteinExistence type="predicted"/>
<dbReference type="GO" id="GO:0042407">
    <property type="term" value="P:cristae formation"/>
    <property type="evidence" value="ECO:0007669"/>
    <property type="project" value="TreeGrafter"/>
</dbReference>
<dbReference type="InterPro" id="IPR036869">
    <property type="entry name" value="J_dom_sf"/>
</dbReference>
<evidence type="ECO:0000313" key="4">
    <source>
        <dbReference type="Proteomes" id="UP000324629"/>
    </source>
</evidence>
<dbReference type="Pfam" id="PF00226">
    <property type="entry name" value="DnaJ"/>
    <property type="match status" value="1"/>
</dbReference>
<dbReference type="PANTHER" id="PTHR44157:SF1">
    <property type="entry name" value="DNAJ HOMOLOG SUBFAMILY C MEMBER 11"/>
    <property type="match status" value="1"/>
</dbReference>
<feature type="domain" description="J" evidence="2">
    <location>
        <begin position="48"/>
        <end position="128"/>
    </location>
</feature>
<evidence type="ECO:0000259" key="2">
    <source>
        <dbReference type="PROSITE" id="PS50076"/>
    </source>
</evidence>
<name>A0A5J4N4A9_9TREM</name>
<sequence length="189" mass="21040">MTTGNLLDENDPLLDDAYKDDALNDTDDPPDPSFVHLLDSMEETESTDLYAVLGVSKTATPTEIRAAYKRLSLLLHPDRHTSGTSTGDNRTTAMQTITANAEAAFGRVSAAYNVLSDPEKRTIYDIYGHDGLQLQGWEVVSCEKSAPELRLEYLMLKQKALAEKQLQLTQPTSEFSVGLDLTDLFDRYY</sequence>
<dbReference type="SMART" id="SM00271">
    <property type="entry name" value="DnaJ"/>
    <property type="match status" value="1"/>
</dbReference>
<feature type="non-terminal residue" evidence="3">
    <location>
        <position position="189"/>
    </location>
</feature>
<dbReference type="PRINTS" id="PR00625">
    <property type="entry name" value="JDOMAIN"/>
</dbReference>
<dbReference type="AlphaFoldDB" id="A0A5J4N4A9"/>
<dbReference type="CDD" id="cd06257">
    <property type="entry name" value="DnaJ"/>
    <property type="match status" value="1"/>
</dbReference>
<keyword evidence="4" id="KW-1185">Reference proteome</keyword>
<dbReference type="Proteomes" id="UP000324629">
    <property type="component" value="Unassembled WGS sequence"/>
</dbReference>
<accession>A0A5J4N4A9</accession>
<organism evidence="3 4">
    <name type="scientific">Paragonimus westermani</name>
    <dbReference type="NCBI Taxonomy" id="34504"/>
    <lineage>
        <taxon>Eukaryota</taxon>
        <taxon>Metazoa</taxon>
        <taxon>Spiralia</taxon>
        <taxon>Lophotrochozoa</taxon>
        <taxon>Platyhelminthes</taxon>
        <taxon>Trematoda</taxon>
        <taxon>Digenea</taxon>
        <taxon>Plagiorchiida</taxon>
        <taxon>Troglotremata</taxon>
        <taxon>Troglotrematidae</taxon>
        <taxon>Paragonimus</taxon>
    </lineage>
</organism>
<reference evidence="3 4" key="1">
    <citation type="journal article" date="2019" name="Gigascience">
        <title>Whole-genome sequence of the oriental lung fluke Paragonimus westermani.</title>
        <authorList>
            <person name="Oey H."/>
            <person name="Zakrzewski M."/>
            <person name="Narain K."/>
            <person name="Devi K.R."/>
            <person name="Agatsuma T."/>
            <person name="Nawaratna S."/>
            <person name="Gobert G.N."/>
            <person name="Jones M.K."/>
            <person name="Ragan M.A."/>
            <person name="McManus D.P."/>
            <person name="Krause L."/>
        </authorList>
    </citation>
    <scope>NUCLEOTIDE SEQUENCE [LARGE SCALE GENOMIC DNA]</scope>
    <source>
        <strain evidence="3 4">IND2009</strain>
    </source>
</reference>
<feature type="region of interest" description="Disordered" evidence="1">
    <location>
        <begin position="1"/>
        <end position="32"/>
    </location>
</feature>
<dbReference type="Gene3D" id="1.10.287.110">
    <property type="entry name" value="DnaJ domain"/>
    <property type="match status" value="1"/>
</dbReference>
<evidence type="ECO:0000256" key="1">
    <source>
        <dbReference type="SAM" id="MobiDB-lite"/>
    </source>
</evidence>
<gene>
    <name evidence="3" type="ORF">DEA37_0007594</name>
</gene>
<dbReference type="PANTHER" id="PTHR44157">
    <property type="entry name" value="DNAJ HOMOLOG SUBFAMILY C MEMBER 11"/>
    <property type="match status" value="1"/>
</dbReference>
<protein>
    <submittedName>
        <fullName evidence="3">DnaJ subfamily C member 11</fullName>
    </submittedName>
</protein>
<dbReference type="PROSITE" id="PS50076">
    <property type="entry name" value="DNAJ_2"/>
    <property type="match status" value="1"/>
</dbReference>
<comment type="caution">
    <text evidence="3">The sequence shown here is derived from an EMBL/GenBank/DDBJ whole genome shotgun (WGS) entry which is preliminary data.</text>
</comment>
<evidence type="ECO:0000313" key="3">
    <source>
        <dbReference type="EMBL" id="KAA3670210.1"/>
    </source>
</evidence>
<dbReference type="EMBL" id="QNGE01012767">
    <property type="protein sequence ID" value="KAA3670210.1"/>
    <property type="molecule type" value="Genomic_DNA"/>
</dbReference>
<dbReference type="GO" id="GO:0005739">
    <property type="term" value="C:mitochondrion"/>
    <property type="evidence" value="ECO:0007669"/>
    <property type="project" value="GOC"/>
</dbReference>